<accession>A0A1Q5SU01</accession>
<reference evidence="2" key="2">
    <citation type="submission" date="2017-01" db="EMBL/GenBank/DDBJ databases">
        <title>Genome sequencing and annotation of Geobacillus sp. 1017, a Hydrocarbon-Oxidizing Thermophilic Bacterium Isolated from a Heavy Oil Reservoir (China).</title>
        <authorList>
            <person name="Kadnikov V.V."/>
            <person name="Mardanov A.V."/>
            <person name="Poltaraus A.B."/>
            <person name="Sokolova D.S."/>
            <person name="Semenova E.M."/>
            <person name="Ravin N.V."/>
            <person name="Tourova T.P."/>
            <person name="Nazina T.N."/>
        </authorList>
    </citation>
    <scope>NUCLEOTIDE SEQUENCE [LARGE SCALE GENOMIC DNA]</scope>
    <source>
        <strain evidence="2">1017</strain>
    </source>
</reference>
<sequence length="63" mass="7076">MLADWSAGGGCAPSPQALVLQSVRMSAGQAERERATIRKGSRATIHVWSLRRRLEIITKEEWR</sequence>
<gene>
    <name evidence="1" type="ORF">BRO54_2730</name>
</gene>
<dbReference type="AlphaFoldDB" id="A0A1Q5SU01"/>
<reference evidence="1 2" key="1">
    <citation type="submission" date="2016-11" db="EMBL/GenBank/DDBJ databases">
        <authorList>
            <person name="Kadnikov V."/>
            <person name="Nazina T."/>
        </authorList>
    </citation>
    <scope>NUCLEOTIDE SEQUENCE [LARGE SCALE GENOMIC DNA]</scope>
    <source>
        <strain evidence="1 2">1017</strain>
    </source>
</reference>
<organism evidence="1 2">
    <name type="scientific">Geobacillus proteiniphilus</name>
    <dbReference type="NCBI Taxonomy" id="860353"/>
    <lineage>
        <taxon>Bacteria</taxon>
        <taxon>Bacillati</taxon>
        <taxon>Bacillota</taxon>
        <taxon>Bacilli</taxon>
        <taxon>Bacillales</taxon>
        <taxon>Anoxybacillaceae</taxon>
        <taxon>Geobacillus</taxon>
    </lineage>
</organism>
<protein>
    <submittedName>
        <fullName evidence="1">Uncharacterized protein</fullName>
    </submittedName>
</protein>
<dbReference type="EMBL" id="MQMG01000038">
    <property type="protein sequence ID" value="OKO91453.1"/>
    <property type="molecule type" value="Genomic_DNA"/>
</dbReference>
<name>A0A1Q5SU01_9BACL</name>
<dbReference type="Proteomes" id="UP000186030">
    <property type="component" value="Unassembled WGS sequence"/>
</dbReference>
<comment type="caution">
    <text evidence="1">The sequence shown here is derived from an EMBL/GenBank/DDBJ whole genome shotgun (WGS) entry which is preliminary data.</text>
</comment>
<evidence type="ECO:0000313" key="1">
    <source>
        <dbReference type="EMBL" id="OKO91453.1"/>
    </source>
</evidence>
<evidence type="ECO:0000313" key="2">
    <source>
        <dbReference type="Proteomes" id="UP000186030"/>
    </source>
</evidence>
<proteinExistence type="predicted"/>